<evidence type="ECO:0000259" key="11">
    <source>
        <dbReference type="PROSITE" id="PS50067"/>
    </source>
</evidence>
<dbReference type="CDD" id="cd00106">
    <property type="entry name" value="KISc"/>
    <property type="match status" value="1"/>
</dbReference>
<dbReference type="PANTHER" id="PTHR37739">
    <property type="entry name" value="KINESIN-LIKE PROTEIN KIN-12D"/>
    <property type="match status" value="1"/>
</dbReference>
<reference evidence="12" key="1">
    <citation type="submission" date="2017-08" db="EMBL/GenBank/DDBJ databases">
        <authorList>
            <person name="Polle J.E."/>
            <person name="Barry K."/>
            <person name="Cushman J."/>
            <person name="Schmutz J."/>
            <person name="Tran D."/>
            <person name="Hathwaick L.T."/>
            <person name="Yim W.C."/>
            <person name="Jenkins J."/>
            <person name="Mckie-Krisberg Z.M."/>
            <person name="Prochnik S."/>
            <person name="Lindquist E."/>
            <person name="Dockter R.B."/>
            <person name="Adam C."/>
            <person name="Molina H."/>
            <person name="Bunkerborg J."/>
            <person name="Jin E."/>
            <person name="Buchheim M."/>
            <person name="Magnuson J."/>
        </authorList>
    </citation>
    <scope>NUCLEOTIDE SEQUENCE</scope>
    <source>
        <strain evidence="12">CCAP 19/18</strain>
    </source>
</reference>
<dbReference type="Gene3D" id="3.40.850.10">
    <property type="entry name" value="Kinesin motor domain"/>
    <property type="match status" value="1"/>
</dbReference>
<evidence type="ECO:0000256" key="6">
    <source>
        <dbReference type="ARBA" id="ARBA00034488"/>
    </source>
</evidence>
<dbReference type="GO" id="GO:0016787">
    <property type="term" value="F:hydrolase activity"/>
    <property type="evidence" value="ECO:0007669"/>
    <property type="project" value="UniProtKB-KW"/>
</dbReference>
<comment type="caution">
    <text evidence="12">The sequence shown here is derived from an EMBL/GenBank/DDBJ whole genome shotgun (WGS) entry which is preliminary data.</text>
</comment>
<dbReference type="SMART" id="SM00129">
    <property type="entry name" value="KISc"/>
    <property type="match status" value="1"/>
</dbReference>
<feature type="region of interest" description="Disordered" evidence="10">
    <location>
        <begin position="512"/>
        <end position="535"/>
    </location>
</feature>
<accession>A0ABQ7G4V9</accession>
<keyword evidence="12" id="KW-0378">Hydrolase</keyword>
<keyword evidence="5 7" id="KW-0505">Motor protein</keyword>
<dbReference type="PANTHER" id="PTHR37739:SF8">
    <property type="entry name" value="KINESIN-LIKE PROTEIN KIN-12D"/>
    <property type="match status" value="1"/>
</dbReference>
<dbReference type="InterPro" id="IPR027417">
    <property type="entry name" value="P-loop_NTPase"/>
</dbReference>
<dbReference type="Pfam" id="PF00225">
    <property type="entry name" value="Kinesin"/>
    <property type="match status" value="1"/>
</dbReference>
<feature type="coiled-coil region" evidence="9">
    <location>
        <begin position="833"/>
        <end position="871"/>
    </location>
</feature>
<keyword evidence="4 9" id="KW-0175">Coiled coil</keyword>
<keyword evidence="3 7" id="KW-0067">ATP-binding</keyword>
<evidence type="ECO:0000256" key="1">
    <source>
        <dbReference type="ARBA" id="ARBA00022701"/>
    </source>
</evidence>
<evidence type="ECO:0000256" key="3">
    <source>
        <dbReference type="ARBA" id="ARBA00022840"/>
    </source>
</evidence>
<dbReference type="PROSITE" id="PS50067">
    <property type="entry name" value="KINESIN_MOTOR_2"/>
    <property type="match status" value="1"/>
</dbReference>
<evidence type="ECO:0000256" key="5">
    <source>
        <dbReference type="ARBA" id="ARBA00023175"/>
    </source>
</evidence>
<proteinExistence type="inferred from homology"/>
<dbReference type="InterPro" id="IPR019821">
    <property type="entry name" value="Kinesin_motor_CS"/>
</dbReference>
<sequence>MPLQVFARLRPLNGKEEEGGTTCLQVIGNAVEYSAGHQQYPSAFLFDGVLQGQQEDVFKASGIPLVEHCLAGYNACILAYGQTGSGKTHTMMGQLDSETERGLAPRVFEILFSRLREDKDQEASYSCLCSFLEIYNEQVIDLLNPSTPLLRVKEDPLDQGFYVAQLQEEEVHSVEEVMNLLRRGAQNRRTAETHQNRASSRSHSIFSFTLTKTRRVNDHQVSVTRSQMKLVDLAGSERGANEVGIIQKEANFINLSLTTFGRVVTEIVEAQHHGGMGHTHIPYRDSVLTKLLKSSLEGNAKAQIIANVSPAASCGSETLSTLQFAQRAKGVRMKAVINQDLREEVLMRKLQAASEALLQQQAKAQEQEEQAMALQSAESAAVLLSEEARQRVERLEADAVLSRHREEQLVLEIDQQKLAHTEEKQTLVKEQARQVRVLQARLEEQEQVMQQQATQLREQQTAAEEWEKQVKQLQTQLEEQERLVKQQAAQWEEQRVAEWALRAKLEQTQASTAQQADLAQRSQEETTSTEAQFHSESSALQQQLITQQQAAVAAQETLQQQLTAQQILTSSAQAATAAMQEQLGSFSQRAEESAAKQAAVILSLAAELSANQAAQKQQAGSAKEQQVELQNQLANKTTELQQLQLALSTVEIQYAAATKENALQVKDLEGELQAVQEQVVQLQQQAQSLRDQLQEQITAQRQAATAAQGTQELLQKQLAAQQRLTASAQQATAAVQEQLAAAHTRAAESVARHSALVRERSDAEASRAAVAQQSSLDGMHAELDAVRASNRELQGSREQGGNQVVNLQAELSTAHQSQAAFREQQQAKLHALLASKDAEVQRLQAALAAAHKQHARAVAGLQQQLRETKGEVLAAKGLGSLAL</sequence>
<organism evidence="12 13">
    <name type="scientific">Dunaliella salina</name>
    <name type="common">Green alga</name>
    <name type="synonym">Protococcus salinus</name>
    <dbReference type="NCBI Taxonomy" id="3046"/>
    <lineage>
        <taxon>Eukaryota</taxon>
        <taxon>Viridiplantae</taxon>
        <taxon>Chlorophyta</taxon>
        <taxon>core chlorophytes</taxon>
        <taxon>Chlorophyceae</taxon>
        <taxon>CS clade</taxon>
        <taxon>Chlamydomonadales</taxon>
        <taxon>Dunaliellaceae</taxon>
        <taxon>Dunaliella</taxon>
    </lineage>
</organism>
<feature type="binding site" evidence="7">
    <location>
        <begin position="81"/>
        <end position="88"/>
    </location>
    <ligand>
        <name>ATP</name>
        <dbReference type="ChEBI" id="CHEBI:30616"/>
    </ligand>
</feature>
<evidence type="ECO:0000256" key="8">
    <source>
        <dbReference type="RuleBase" id="RU000394"/>
    </source>
</evidence>
<feature type="coiled-coil region" evidence="9">
    <location>
        <begin position="347"/>
        <end position="377"/>
    </location>
</feature>
<dbReference type="InterPro" id="IPR044986">
    <property type="entry name" value="KIF15/KIN-12"/>
</dbReference>
<evidence type="ECO:0000256" key="4">
    <source>
        <dbReference type="ARBA" id="ARBA00023054"/>
    </source>
</evidence>
<evidence type="ECO:0000256" key="10">
    <source>
        <dbReference type="SAM" id="MobiDB-lite"/>
    </source>
</evidence>
<dbReference type="InterPro" id="IPR036961">
    <property type="entry name" value="Kinesin_motor_dom_sf"/>
</dbReference>
<keyword evidence="13" id="KW-1185">Reference proteome</keyword>
<evidence type="ECO:0000256" key="7">
    <source>
        <dbReference type="PROSITE-ProRule" id="PRU00283"/>
    </source>
</evidence>
<dbReference type="PRINTS" id="PR00380">
    <property type="entry name" value="KINESINHEAVY"/>
</dbReference>
<evidence type="ECO:0000256" key="9">
    <source>
        <dbReference type="SAM" id="Coils"/>
    </source>
</evidence>
<gene>
    <name evidence="12" type="ORF">DUNSADRAFT_15711</name>
</gene>
<feature type="coiled-coil region" evidence="9">
    <location>
        <begin position="428"/>
        <end position="494"/>
    </location>
</feature>
<dbReference type="InterPro" id="IPR001752">
    <property type="entry name" value="Kinesin_motor_dom"/>
</dbReference>
<feature type="coiled-coil region" evidence="9">
    <location>
        <begin position="619"/>
        <end position="703"/>
    </location>
</feature>
<keyword evidence="2 7" id="KW-0547">Nucleotide-binding</keyword>
<dbReference type="Proteomes" id="UP000815325">
    <property type="component" value="Unassembled WGS sequence"/>
</dbReference>
<evidence type="ECO:0000313" key="13">
    <source>
        <dbReference type="Proteomes" id="UP000815325"/>
    </source>
</evidence>
<evidence type="ECO:0000256" key="2">
    <source>
        <dbReference type="ARBA" id="ARBA00022741"/>
    </source>
</evidence>
<protein>
    <recommendedName>
        <fullName evidence="8">Kinesin-like protein</fullName>
    </recommendedName>
</protein>
<feature type="domain" description="Kinesin motor" evidence="11">
    <location>
        <begin position="2"/>
        <end position="331"/>
    </location>
</feature>
<name>A0ABQ7G4V9_DUNSA</name>
<dbReference type="SUPFAM" id="SSF52540">
    <property type="entry name" value="P-loop containing nucleoside triphosphate hydrolases"/>
    <property type="match status" value="1"/>
</dbReference>
<dbReference type="PROSITE" id="PS00411">
    <property type="entry name" value="KINESIN_MOTOR_1"/>
    <property type="match status" value="1"/>
</dbReference>
<dbReference type="EMBL" id="MU070134">
    <property type="protein sequence ID" value="KAF5829627.1"/>
    <property type="molecule type" value="Genomic_DNA"/>
</dbReference>
<evidence type="ECO:0000313" key="12">
    <source>
        <dbReference type="EMBL" id="KAF5829627.1"/>
    </source>
</evidence>
<comment type="similarity">
    <text evidence="6">Belongs to the TRAFAC class myosin-kinesin ATPase superfamily. Kinesin family. KIN-12 subfamily.</text>
</comment>
<keyword evidence="1 8" id="KW-0493">Microtubule</keyword>